<feature type="region of interest" description="Disordered" evidence="1">
    <location>
        <begin position="108"/>
        <end position="176"/>
    </location>
</feature>
<accession>A0ABM0ZG58</accession>
<evidence type="ECO:0000256" key="1">
    <source>
        <dbReference type="SAM" id="MobiDB-lite"/>
    </source>
</evidence>
<protein>
    <submittedName>
        <fullName evidence="4">Splicing factor 3B subunit 4-like</fullName>
    </submittedName>
</protein>
<feature type="region of interest" description="Disordered" evidence="1">
    <location>
        <begin position="48"/>
        <end position="71"/>
    </location>
</feature>
<gene>
    <name evidence="4" type="primary">LOC104791154</name>
</gene>
<proteinExistence type="predicted"/>
<organism evidence="3 4">
    <name type="scientific">Camelina sativa</name>
    <name type="common">False flax</name>
    <name type="synonym">Myagrum sativum</name>
    <dbReference type="NCBI Taxonomy" id="90675"/>
    <lineage>
        <taxon>Eukaryota</taxon>
        <taxon>Viridiplantae</taxon>
        <taxon>Streptophyta</taxon>
        <taxon>Embryophyta</taxon>
        <taxon>Tracheophyta</taxon>
        <taxon>Spermatophyta</taxon>
        <taxon>Magnoliopsida</taxon>
        <taxon>eudicotyledons</taxon>
        <taxon>Gunneridae</taxon>
        <taxon>Pentapetalae</taxon>
        <taxon>rosids</taxon>
        <taxon>malvids</taxon>
        <taxon>Brassicales</taxon>
        <taxon>Brassicaceae</taxon>
        <taxon>Camelineae</taxon>
        <taxon>Camelina</taxon>
    </lineage>
</organism>
<feature type="compositionally biased region" description="Basic and acidic residues" evidence="1">
    <location>
        <begin position="48"/>
        <end position="62"/>
    </location>
</feature>
<sequence length="176" mass="20223">MKLLPLISFLLILPLCSIKFGESHGDGVLHTVQDSVNLVEERIPKMMDYPEKNSNPSHDKKTNGWGRPVRPPPPQMNYMDHQKINGWGRPVRPPPPQMIYKNHQTINSWSIPPPPNHETTNSWSIPPPPNHQRINGWGRPVRPPPPIHQRINGWGHPVRPPPPQMNYKNYDNEAKI</sequence>
<dbReference type="GeneID" id="104791154"/>
<evidence type="ECO:0000256" key="2">
    <source>
        <dbReference type="SAM" id="SignalP"/>
    </source>
</evidence>
<evidence type="ECO:0000313" key="4">
    <source>
        <dbReference type="RefSeq" id="XP_010515275.1"/>
    </source>
</evidence>
<name>A0ABM0ZG58_CAMSA</name>
<reference evidence="3" key="1">
    <citation type="journal article" date="2014" name="Nat. Commun.">
        <title>The emerging biofuel crop Camelina sativa retains a highly undifferentiated hexaploid genome structure.</title>
        <authorList>
            <person name="Kagale S."/>
            <person name="Koh C."/>
            <person name="Nixon J."/>
            <person name="Bollina V."/>
            <person name="Clarke W.E."/>
            <person name="Tuteja R."/>
            <person name="Spillane C."/>
            <person name="Robinson S.J."/>
            <person name="Links M.G."/>
            <person name="Clarke C."/>
            <person name="Higgins E.E."/>
            <person name="Huebert T."/>
            <person name="Sharpe A.G."/>
            <person name="Parkin I.A."/>
        </authorList>
    </citation>
    <scope>NUCLEOTIDE SEQUENCE [LARGE SCALE GENOMIC DNA]</scope>
    <source>
        <strain evidence="3">cv. DH55</strain>
    </source>
</reference>
<dbReference type="Proteomes" id="UP000694864">
    <property type="component" value="Chromosome 6"/>
</dbReference>
<keyword evidence="3" id="KW-1185">Reference proteome</keyword>
<dbReference type="RefSeq" id="XP_010515275.1">
    <property type="nucleotide sequence ID" value="XM_010516973.1"/>
</dbReference>
<feature type="chain" id="PRO_5046020403" evidence="2">
    <location>
        <begin position="26"/>
        <end position="176"/>
    </location>
</feature>
<keyword evidence="2" id="KW-0732">Signal</keyword>
<evidence type="ECO:0000313" key="3">
    <source>
        <dbReference type="Proteomes" id="UP000694864"/>
    </source>
</evidence>
<feature type="signal peptide" evidence="2">
    <location>
        <begin position="1"/>
        <end position="25"/>
    </location>
</feature>
<reference evidence="4" key="2">
    <citation type="submission" date="2025-08" db="UniProtKB">
        <authorList>
            <consortium name="RefSeq"/>
        </authorList>
    </citation>
    <scope>IDENTIFICATION</scope>
    <source>
        <tissue evidence="4">Leaf</tissue>
    </source>
</reference>